<proteinExistence type="predicted"/>
<keyword evidence="4" id="KW-1185">Reference proteome</keyword>
<feature type="region of interest" description="Disordered" evidence="1">
    <location>
        <begin position="279"/>
        <end position="310"/>
    </location>
</feature>
<dbReference type="RefSeq" id="XP_017985934.1">
    <property type="nucleotide sequence ID" value="XM_018130445.1"/>
</dbReference>
<reference evidence="3 4" key="1">
    <citation type="submission" date="2016-01" db="EMBL/GenBank/DDBJ databases">
        <title>Genome sequence of the yeast Holleya sinecauda.</title>
        <authorList>
            <person name="Dietrich F.S."/>
        </authorList>
    </citation>
    <scope>NUCLEOTIDE SEQUENCE [LARGE SCALE GENOMIC DNA]</scope>
    <source>
        <strain evidence="3 4">ATCC 58844</strain>
    </source>
</reference>
<dbReference type="EMBL" id="CP014242">
    <property type="protein sequence ID" value="AMD18938.1"/>
    <property type="molecule type" value="Genomic_DNA"/>
</dbReference>
<dbReference type="GeneID" id="28722129"/>
<name>A0A109UWU2_9SACH</name>
<gene>
    <name evidence="3" type="ORF">AW171_hschr2466</name>
</gene>
<sequence>MDILRHSLEVLQQSGYQFAVLLKHPKESYEDIPRFDGLILSDNLDSGLQEQIRLLTLKITTVYSLSQNSGSSTDTSTGSIQSNPRITETIPLVTLCVSTSSSAEKYFNLAFRLLRQLPCKQISKCWIKVIEPKKKARYPYTLGEKSKPTWWPKGVEHREPDHLQKPDRLTLMITIMSVVAPLWYENNKEIYKDMRDATHALFKNDKEGFLKDLILENVYKVSHAIAETNLGNKVDLQVLDLSKIKSAKQYSEMIKRRQQNRIQPNLSVNKPSISAHELSSKARIKPSINSKSQPIPGIEETDEDSYHDSEETISSQLASEYYDSNEEAGVILEMYNQLQDVRHGEMDYNDVFESYLEDGIHSSKAPSKSMLL</sequence>
<dbReference type="InterPro" id="IPR021264">
    <property type="entry name" value="AFUB_079030/YDR124W-like"/>
</dbReference>
<dbReference type="Proteomes" id="UP000243052">
    <property type="component" value="Chromosome ii"/>
</dbReference>
<dbReference type="OrthoDB" id="5338458at2759"/>
<evidence type="ECO:0000259" key="2">
    <source>
        <dbReference type="Pfam" id="PF11001"/>
    </source>
</evidence>
<evidence type="ECO:0000313" key="4">
    <source>
        <dbReference type="Proteomes" id="UP000243052"/>
    </source>
</evidence>
<dbReference type="PANTHER" id="PTHR36102:SF1">
    <property type="entry name" value="YDR124W-LIKE HELICAL BUNDLE DOMAIN-CONTAINING PROTEIN"/>
    <property type="match status" value="1"/>
</dbReference>
<feature type="domain" description="Subtelomeric hrmA-associated cluster protein AFUB-079030/YDR124W-like helical bundle" evidence="2">
    <location>
        <begin position="100"/>
        <end position="223"/>
    </location>
</feature>
<accession>A0A109UWU2</accession>
<dbReference type="InterPro" id="IPR047092">
    <property type="entry name" value="AFUB_07903/YDR124W-like_hel"/>
</dbReference>
<dbReference type="Pfam" id="PF11001">
    <property type="entry name" value="AFUB_07903_YDR124W_hel"/>
    <property type="match status" value="1"/>
</dbReference>
<evidence type="ECO:0000313" key="3">
    <source>
        <dbReference type="EMBL" id="AMD18938.1"/>
    </source>
</evidence>
<dbReference type="AlphaFoldDB" id="A0A109UWU2"/>
<evidence type="ECO:0000256" key="1">
    <source>
        <dbReference type="SAM" id="MobiDB-lite"/>
    </source>
</evidence>
<organism evidence="3 4">
    <name type="scientific">Eremothecium sinecaudum</name>
    <dbReference type="NCBI Taxonomy" id="45286"/>
    <lineage>
        <taxon>Eukaryota</taxon>
        <taxon>Fungi</taxon>
        <taxon>Dikarya</taxon>
        <taxon>Ascomycota</taxon>
        <taxon>Saccharomycotina</taxon>
        <taxon>Saccharomycetes</taxon>
        <taxon>Saccharomycetales</taxon>
        <taxon>Saccharomycetaceae</taxon>
        <taxon>Eremothecium</taxon>
    </lineage>
</organism>
<dbReference type="PANTHER" id="PTHR36102">
    <property type="entry name" value="CHROMOSOME 10, WHOLE GENOME SHOTGUN SEQUENCE"/>
    <property type="match status" value="1"/>
</dbReference>
<protein>
    <submittedName>
        <fullName evidence="3">HBR037Wp</fullName>
    </submittedName>
</protein>